<comment type="similarity">
    <text evidence="1">Belongs to the short-chain dehydrogenases/reductases (SDR) family.</text>
</comment>
<evidence type="ECO:0000313" key="4">
    <source>
        <dbReference type="Proteomes" id="UP000185911"/>
    </source>
</evidence>
<dbReference type="EC" id="1.1.1.100" evidence="3"/>
<dbReference type="InterPro" id="IPR020904">
    <property type="entry name" value="Sc_DH/Rdtase_CS"/>
</dbReference>
<organism evidence="3 4">
    <name type="scientific">Rhodoferax antarcticus ANT.BR</name>
    <dbReference type="NCBI Taxonomy" id="1111071"/>
    <lineage>
        <taxon>Bacteria</taxon>
        <taxon>Pseudomonadati</taxon>
        <taxon>Pseudomonadota</taxon>
        <taxon>Betaproteobacteria</taxon>
        <taxon>Burkholderiales</taxon>
        <taxon>Comamonadaceae</taxon>
        <taxon>Rhodoferax</taxon>
    </lineage>
</organism>
<dbReference type="PANTHER" id="PTHR43639:SF1">
    <property type="entry name" value="SHORT-CHAIN DEHYDROGENASE_REDUCTASE FAMILY PROTEIN"/>
    <property type="match status" value="1"/>
</dbReference>
<keyword evidence="4" id="KW-1185">Reference proteome</keyword>
<dbReference type="PROSITE" id="PS00061">
    <property type="entry name" value="ADH_SHORT"/>
    <property type="match status" value="1"/>
</dbReference>
<dbReference type="AlphaFoldDB" id="A0A1Q8YG87"/>
<dbReference type="Pfam" id="PF00106">
    <property type="entry name" value="adh_short"/>
    <property type="match status" value="1"/>
</dbReference>
<accession>A0A1Q8YG87</accession>
<comment type="caution">
    <text evidence="3">The sequence shown here is derived from an EMBL/GenBank/DDBJ whole genome shotgun (WGS) entry which is preliminary data.</text>
</comment>
<dbReference type="EMBL" id="MSYM01000011">
    <property type="protein sequence ID" value="OLP07064.1"/>
    <property type="molecule type" value="Genomic_DNA"/>
</dbReference>
<gene>
    <name evidence="3" type="ORF">BLL52_1815</name>
</gene>
<evidence type="ECO:0000256" key="1">
    <source>
        <dbReference type="ARBA" id="ARBA00006484"/>
    </source>
</evidence>
<proteinExistence type="inferred from homology"/>
<dbReference type="GO" id="GO:0004316">
    <property type="term" value="F:3-oxoacyl-[acyl-carrier-protein] reductase (NADPH) activity"/>
    <property type="evidence" value="ECO:0007669"/>
    <property type="project" value="UniProtKB-EC"/>
</dbReference>
<dbReference type="InterPro" id="IPR002347">
    <property type="entry name" value="SDR_fam"/>
</dbReference>
<sequence length="261" mass="28768">MARSVLITGGAHRLGSMLCRCFAKAGWDVWCHYQRSSSAAELLRYELEQQGFSIRTIQADLADDAQRRQMMNHIMVQSGPLYCLVNNASSFEPDSARDFDIDAARQQLEVNLLAPMALSALMAQGIPCSDTSGGRSIIHVLDQKVFNLNPDYFSYTTSKLALERLVALQAQALSPQLRVCGVAPGLMFLSGPQTQQNFDKASRINLMRRPTSPAQVAASCLFLADNQCITGVTLTVDNGQHLVPLPRDVMFMVQDLLKDSQ</sequence>
<dbReference type="RefSeq" id="WP_075586180.1">
    <property type="nucleotide sequence ID" value="NZ_MSYM01000011.1"/>
</dbReference>
<protein>
    <submittedName>
        <fullName evidence="3">Putative 3-oxoacyl-[acyl-carrier protein] reductase</fullName>
        <ecNumber evidence="3">1.1.1.100</ecNumber>
    </submittedName>
</protein>
<keyword evidence="2 3" id="KW-0560">Oxidoreductase</keyword>
<dbReference type="SUPFAM" id="SSF51735">
    <property type="entry name" value="NAD(P)-binding Rossmann-fold domains"/>
    <property type="match status" value="1"/>
</dbReference>
<dbReference type="InterPro" id="IPR036291">
    <property type="entry name" value="NAD(P)-bd_dom_sf"/>
</dbReference>
<name>A0A1Q8YG87_9BURK</name>
<reference evidence="3 4" key="1">
    <citation type="submission" date="2017-01" db="EMBL/GenBank/DDBJ databases">
        <title>Genome sequence of Rhodoferax antarcticus ANT.BR, a psychrophilic purple nonsulfur bacterium from an Antarctic microbial mat.</title>
        <authorList>
            <person name="Baker J."/>
            <person name="Riester C."/>
            <person name="Skinner B."/>
            <person name="Newell A."/>
            <person name="Swingley W."/>
            <person name="Madigan M."/>
            <person name="Jung D."/>
            <person name="Asao M."/>
            <person name="Chen M."/>
            <person name="Loughlin P."/>
            <person name="Pan H."/>
            <person name="Lin S."/>
            <person name="Li N."/>
            <person name="Shaw J."/>
            <person name="Prado M."/>
            <person name="Sherman C."/>
            <person name="Li X."/>
            <person name="Tang J."/>
            <person name="Blankenship R."/>
            <person name="Zhao T."/>
            <person name="Touchman J."/>
            <person name="Sattley M."/>
        </authorList>
    </citation>
    <scope>NUCLEOTIDE SEQUENCE [LARGE SCALE GENOMIC DNA]</scope>
    <source>
        <strain evidence="3 4">ANT.BR</strain>
    </source>
</reference>
<dbReference type="Proteomes" id="UP000185911">
    <property type="component" value="Unassembled WGS sequence"/>
</dbReference>
<dbReference type="STRING" id="81479.RA876_03425"/>
<evidence type="ECO:0000256" key="2">
    <source>
        <dbReference type="ARBA" id="ARBA00023002"/>
    </source>
</evidence>
<evidence type="ECO:0000313" key="3">
    <source>
        <dbReference type="EMBL" id="OLP07064.1"/>
    </source>
</evidence>
<dbReference type="Gene3D" id="3.40.50.720">
    <property type="entry name" value="NAD(P)-binding Rossmann-like Domain"/>
    <property type="match status" value="1"/>
</dbReference>
<dbReference type="PRINTS" id="PR00081">
    <property type="entry name" value="GDHRDH"/>
</dbReference>
<dbReference type="PANTHER" id="PTHR43639">
    <property type="entry name" value="OXIDOREDUCTASE, SHORT-CHAIN DEHYDROGENASE/REDUCTASE FAMILY (AFU_ORTHOLOGUE AFUA_5G02870)"/>
    <property type="match status" value="1"/>
</dbReference>